<dbReference type="Pfam" id="PF20789">
    <property type="entry name" value="4HBT_3C"/>
    <property type="match status" value="1"/>
</dbReference>
<proteinExistence type="inferred from homology"/>
<dbReference type="InterPro" id="IPR049449">
    <property type="entry name" value="TesB_ACOT8-like_N"/>
</dbReference>
<dbReference type="AlphaFoldDB" id="A0A095D561"/>
<protein>
    <submittedName>
        <fullName evidence="6">Acyl-CoA thioesterase II</fullName>
    </submittedName>
</protein>
<dbReference type="GO" id="GO:0047617">
    <property type="term" value="F:fatty acyl-CoA hydrolase activity"/>
    <property type="evidence" value="ECO:0007669"/>
    <property type="project" value="InterPro"/>
</dbReference>
<dbReference type="InterPro" id="IPR003703">
    <property type="entry name" value="Acyl_CoA_thio"/>
</dbReference>
<organism evidence="6 7">
    <name type="scientific">Cryptococcus deuterogattii (strain R265)</name>
    <name type="common">Cryptococcus gattii VGII (strain R265)</name>
    <dbReference type="NCBI Taxonomy" id="294750"/>
    <lineage>
        <taxon>Eukaryota</taxon>
        <taxon>Fungi</taxon>
        <taxon>Dikarya</taxon>
        <taxon>Basidiomycota</taxon>
        <taxon>Agaricomycotina</taxon>
        <taxon>Tremellomycetes</taxon>
        <taxon>Tremellales</taxon>
        <taxon>Cryptococcaceae</taxon>
        <taxon>Cryptococcus</taxon>
        <taxon>Cryptococcus gattii species complex</taxon>
    </lineage>
</organism>
<feature type="region of interest" description="Disordered" evidence="3">
    <location>
        <begin position="116"/>
        <end position="154"/>
    </location>
</feature>
<dbReference type="PANTHER" id="PTHR11066:SF34">
    <property type="entry name" value="ACYL-COENZYME A THIOESTERASE 8"/>
    <property type="match status" value="1"/>
</dbReference>
<dbReference type="RefSeq" id="XP_062882261.1">
    <property type="nucleotide sequence ID" value="XM_063026306.1"/>
</dbReference>
<dbReference type="CDD" id="cd03444">
    <property type="entry name" value="Thioesterase_II_repeat1"/>
    <property type="match status" value="1"/>
</dbReference>
<dbReference type="Proteomes" id="UP000029445">
    <property type="component" value="Chromosome 7"/>
</dbReference>
<evidence type="ECO:0000256" key="2">
    <source>
        <dbReference type="ARBA" id="ARBA00022801"/>
    </source>
</evidence>
<keyword evidence="2" id="KW-0378">Hydrolase</keyword>
<dbReference type="OrthoDB" id="68328at2759"/>
<comment type="similarity">
    <text evidence="1">Belongs to the C/M/P thioester hydrolase family.</text>
</comment>
<dbReference type="HOGENOM" id="CLU_032690_3_0_1"/>
<name>A0A095D561_CRYD2</name>
<dbReference type="InterPro" id="IPR049450">
    <property type="entry name" value="ACOT8-like_C"/>
</dbReference>
<sequence>MGEQLSTHVTVMPHPIKPLTYLSQNLWVPSGARGVFGGQILAQAIMAATSSTCSPLGLHSAHCYFLLPAQRDPQIEYRVEKLSDARSYSSRLVRAWQGDKEIFVLMASYALPPNPLPSDFGKKNDEGHSEDGPKHSLAFSVDPPSQTPTGSRKVLPKFELPFPADMLPPSDCEEDADFLERWIRERESKNKNVWEKKFFEEYIQERKSSPVSIARARRRPTQNDIATPAQVRMSWLRAKSVGPERPNEEIVKAMIAYMSDFQFIGTTARSIGLNQNSNPRLGMLASLDHVIHFYPFPHTFDPSAPFLHVMEAQAANLSSGRGIARGRIYTPDGHLIAVTGQEGVVRAGGQGGKRKGLIEGGMDEADVGKTDAKAKL</sequence>
<evidence type="ECO:0000259" key="4">
    <source>
        <dbReference type="Pfam" id="PF13622"/>
    </source>
</evidence>
<feature type="compositionally biased region" description="Basic and acidic residues" evidence="3">
    <location>
        <begin position="120"/>
        <end position="134"/>
    </location>
</feature>
<dbReference type="KEGG" id="cdeu:CNBG_2214"/>
<dbReference type="CDD" id="cd03445">
    <property type="entry name" value="Thioesterase_II_repeat2"/>
    <property type="match status" value="1"/>
</dbReference>
<evidence type="ECO:0000256" key="1">
    <source>
        <dbReference type="ARBA" id="ARBA00006538"/>
    </source>
</evidence>
<feature type="domain" description="Acyl-CoA thioesterase-like N-terminal HotDog" evidence="4">
    <location>
        <begin position="27"/>
        <end position="109"/>
    </location>
</feature>
<dbReference type="STRING" id="294750.A0A095D561"/>
<dbReference type="PANTHER" id="PTHR11066">
    <property type="entry name" value="ACYL-COA THIOESTERASE"/>
    <property type="match status" value="1"/>
</dbReference>
<dbReference type="GO" id="GO:0005782">
    <property type="term" value="C:peroxisomal matrix"/>
    <property type="evidence" value="ECO:0007669"/>
    <property type="project" value="UniProtKB-SubCell"/>
</dbReference>
<evidence type="ECO:0000313" key="6">
    <source>
        <dbReference type="EMBL" id="KGB76376.1"/>
    </source>
</evidence>
<dbReference type="Gene3D" id="2.40.160.210">
    <property type="entry name" value="Acyl-CoA thioesterase, double hotdog domain"/>
    <property type="match status" value="1"/>
</dbReference>
<dbReference type="InterPro" id="IPR042171">
    <property type="entry name" value="Acyl-CoA_hotdog"/>
</dbReference>
<dbReference type="InterPro" id="IPR029069">
    <property type="entry name" value="HotDog_dom_sf"/>
</dbReference>
<gene>
    <name evidence="6" type="ORF">CNBG_2214</name>
</gene>
<dbReference type="Pfam" id="PF13622">
    <property type="entry name" value="4HBT_3"/>
    <property type="match status" value="1"/>
</dbReference>
<dbReference type="EMBL" id="CP025765">
    <property type="protein sequence ID" value="KGB76376.1"/>
    <property type="molecule type" value="Genomic_DNA"/>
</dbReference>
<reference evidence="6 7" key="1">
    <citation type="journal article" date="2011" name="MBio">
        <title>Genome variation in Cryptococcus gattii, an emerging pathogen of immunocompetent hosts.</title>
        <authorList>
            <person name="D'Souza C.A."/>
            <person name="Kronstad J.W."/>
            <person name="Taylor G."/>
            <person name="Warren R."/>
            <person name="Yuen M."/>
            <person name="Hu G."/>
            <person name="Jung W.H."/>
            <person name="Sham A."/>
            <person name="Kidd S.E."/>
            <person name="Tangen K."/>
            <person name="Lee N."/>
            <person name="Zeilmaker T."/>
            <person name="Sawkins J."/>
            <person name="McVicker G."/>
            <person name="Shah S."/>
            <person name="Gnerre S."/>
            <person name="Griggs A."/>
            <person name="Zeng Q."/>
            <person name="Bartlett K."/>
            <person name="Li W."/>
            <person name="Wang X."/>
            <person name="Heitman J."/>
            <person name="Stajich J.E."/>
            <person name="Fraser J.A."/>
            <person name="Meyer W."/>
            <person name="Carter D."/>
            <person name="Schein J."/>
            <person name="Krzywinski M."/>
            <person name="Kwon-Chung K.J."/>
            <person name="Varma A."/>
            <person name="Wang J."/>
            <person name="Brunham R."/>
            <person name="Fyfe M."/>
            <person name="Ouellette B.F."/>
            <person name="Siddiqui A."/>
            <person name="Marra M."/>
            <person name="Jones S."/>
            <person name="Holt R."/>
            <person name="Birren B.W."/>
            <person name="Galagan J.E."/>
            <person name="Cuomo C.A."/>
        </authorList>
    </citation>
    <scope>NUCLEOTIDE SEQUENCE [LARGE SCALE GENOMIC DNA]</scope>
    <source>
        <strain evidence="6 7">R265</strain>
    </source>
</reference>
<dbReference type="VEuPathDB" id="FungiDB:CNBG_2214"/>
<accession>A0A095D561</accession>
<dbReference type="GO" id="GO:0009062">
    <property type="term" value="P:fatty acid catabolic process"/>
    <property type="evidence" value="ECO:0007669"/>
    <property type="project" value="TreeGrafter"/>
</dbReference>
<evidence type="ECO:0000259" key="5">
    <source>
        <dbReference type="Pfam" id="PF20789"/>
    </source>
</evidence>
<dbReference type="GeneID" id="88178580"/>
<keyword evidence="7" id="KW-1185">Reference proteome</keyword>
<evidence type="ECO:0000313" key="7">
    <source>
        <dbReference type="Proteomes" id="UP000029445"/>
    </source>
</evidence>
<dbReference type="OMA" id="QVWFRTN"/>
<evidence type="ECO:0000256" key="3">
    <source>
        <dbReference type="SAM" id="MobiDB-lite"/>
    </source>
</evidence>
<feature type="domain" description="Acyl-CoA thioesterase-like C-terminal" evidence="5">
    <location>
        <begin position="220"/>
        <end position="345"/>
    </location>
</feature>
<dbReference type="GO" id="GO:0006637">
    <property type="term" value="P:acyl-CoA metabolic process"/>
    <property type="evidence" value="ECO:0007669"/>
    <property type="project" value="InterPro"/>
</dbReference>
<dbReference type="SUPFAM" id="SSF54637">
    <property type="entry name" value="Thioesterase/thiol ester dehydrase-isomerase"/>
    <property type="match status" value="2"/>
</dbReference>
<reference evidence="6 7" key="2">
    <citation type="journal article" date="2018" name="Proc. Natl. Acad. Sci.">
        <title>RNAi is a critical determinant of centromere evolution in closely related fungi.</title>
        <authorList>
            <person name="Yadav V."/>
            <person name="Sun S."/>
            <person name="Billmyre R.B."/>
            <person name="Thimmappa B.C."/>
            <person name="Shea T."/>
            <person name="Lintner R."/>
            <person name="Bakkeren G."/>
            <person name="Cuomo C.A."/>
            <person name="Heitman J."/>
            <person name="Sanyal K."/>
        </authorList>
    </citation>
    <scope>NUCLEOTIDE SEQUENCE [LARGE SCALE GENOMIC DNA]</scope>
    <source>
        <strain evidence="6 7">R265</strain>
    </source>
</reference>